<proteinExistence type="predicted"/>
<dbReference type="AlphaFoldDB" id="A0A1I7YC06"/>
<dbReference type="WBParaSite" id="L893_g14584.t1">
    <property type="protein sequence ID" value="L893_g14584.t1"/>
    <property type="gene ID" value="L893_g14584"/>
</dbReference>
<evidence type="ECO:0000256" key="1">
    <source>
        <dbReference type="SAM" id="Phobius"/>
    </source>
</evidence>
<keyword evidence="1" id="KW-0812">Transmembrane</keyword>
<dbReference type="Proteomes" id="UP000095287">
    <property type="component" value="Unplaced"/>
</dbReference>
<dbReference type="Gene3D" id="1.20.120.1100">
    <property type="match status" value="1"/>
</dbReference>
<organism evidence="2 3">
    <name type="scientific">Steinernema glaseri</name>
    <dbReference type="NCBI Taxonomy" id="37863"/>
    <lineage>
        <taxon>Eukaryota</taxon>
        <taxon>Metazoa</taxon>
        <taxon>Ecdysozoa</taxon>
        <taxon>Nematoda</taxon>
        <taxon>Chromadorea</taxon>
        <taxon>Rhabditida</taxon>
        <taxon>Tylenchina</taxon>
        <taxon>Panagrolaimomorpha</taxon>
        <taxon>Strongyloidoidea</taxon>
        <taxon>Steinernematidae</taxon>
        <taxon>Steinernema</taxon>
    </lineage>
</organism>
<evidence type="ECO:0000313" key="3">
    <source>
        <dbReference type="WBParaSite" id="L893_g14584.t1"/>
    </source>
</evidence>
<keyword evidence="2" id="KW-1185">Reference proteome</keyword>
<accession>A0A1I7YC06</accession>
<feature type="transmembrane region" description="Helical" evidence="1">
    <location>
        <begin position="357"/>
        <end position="384"/>
    </location>
</feature>
<sequence>MPAWTIHLLEASLGYHKKVRNAFFADSISSVPKSELKKLKDEVKKEVACENPAVNKCEAYKKAMKTGDLRHMMKVILFLIVVGLASARPSSEATRGLSPDPDILTRSLNKTLTKEEFAALVSNITSVFGSGNSAIIPKEFQDFALSITVDDYEAVKYALETINKDGGVFKLLPKMEKKFPDIHKRFMAAYNHFSKRWDALSQRVKREMGQVIYLYYRMEEENFTESYQNAILYVQWSSGLGFHFANNEVDALFPGITSIVLHDGLKDVGKYELEKISDDTNELLACDDPDVHNCRAYEQALETGDFQDLQRPMIGPSLLLGLLEDVKKETRQKATTDRLSSWLAKVSSLSSFAYSPAFISSAMVASVQSIGALSVFVLLFFSTLGNASLCTRKWAPDDSCYDITSITSREAFSAYGIFSRGTFQVCNDCKQK</sequence>
<keyword evidence="1" id="KW-1133">Transmembrane helix</keyword>
<reference evidence="3" key="1">
    <citation type="submission" date="2016-11" db="UniProtKB">
        <authorList>
            <consortium name="WormBaseParasite"/>
        </authorList>
    </citation>
    <scope>IDENTIFICATION</scope>
</reference>
<evidence type="ECO:0000313" key="2">
    <source>
        <dbReference type="Proteomes" id="UP000095287"/>
    </source>
</evidence>
<protein>
    <submittedName>
        <fullName evidence="3">Uncharacterized protein</fullName>
    </submittedName>
</protein>
<name>A0A1I7YC06_9BILA</name>
<keyword evidence="1" id="KW-0472">Membrane</keyword>